<gene>
    <name evidence="1" type="ORF">BK672_07430</name>
</gene>
<dbReference type="Proteomes" id="UP000283650">
    <property type="component" value="Unassembled WGS sequence"/>
</dbReference>
<sequence length="310" mass="34437">MEATPVDRSAPIRYWAVLGLSLLFNPSSPAMAFTPELHSAYALKAAQAFQRCPGVKLPAQLGEALAKGTDAEDSSPLTILQRATHWHFYNRNEKLEPLWLVQRNLDAIFKKRIKKLNELLVKPGADPVEVYEQAGRVLHYIQDMSVPGHVVPAYHAKLPGNHSDPFDEFESIEALPVFDLSDVQCQALRDEADKADANPRRFLDAAATATLQAIEQIDAAGKPVVDGAWNAYWVYPARNTDEARKGWGQYGTCEFAKGNVNAGCKREEELVALFEQQSRQAQRNSVLMLFYVQKKLAEAGQKNASAMADQ</sequence>
<reference evidence="1 2" key="1">
    <citation type="submission" date="2016-10" db="EMBL/GenBank/DDBJ databases">
        <title>Comparative genome analysis of multiple Pseudomonas spp. focuses on biocontrol and plant growth promoting traits.</title>
        <authorList>
            <person name="Tao X.-Y."/>
            <person name="Taylor C.G."/>
        </authorList>
    </citation>
    <scope>NUCLEOTIDE SEQUENCE [LARGE SCALE GENOMIC DNA]</scope>
    <source>
        <strain evidence="1 2">2F9</strain>
    </source>
</reference>
<evidence type="ECO:0008006" key="3">
    <source>
        <dbReference type="Google" id="ProtNLM"/>
    </source>
</evidence>
<accession>A0A423NDT7</accession>
<protein>
    <recommendedName>
        <fullName evidence="3">S1/P1 Nuclease</fullName>
    </recommendedName>
</protein>
<dbReference type="InterPro" id="IPR008947">
    <property type="entry name" value="PLipase_C/P1_nuclease_dom_sf"/>
</dbReference>
<comment type="caution">
    <text evidence="1">The sequence shown here is derived from an EMBL/GenBank/DDBJ whole genome shotgun (WGS) entry which is preliminary data.</text>
</comment>
<proteinExistence type="predicted"/>
<dbReference type="EMBL" id="MOBY01000003">
    <property type="protein sequence ID" value="RON96391.1"/>
    <property type="molecule type" value="Genomic_DNA"/>
</dbReference>
<dbReference type="SUPFAM" id="SSF48537">
    <property type="entry name" value="Phospholipase C/P1 nuclease"/>
    <property type="match status" value="1"/>
</dbReference>
<evidence type="ECO:0000313" key="2">
    <source>
        <dbReference type="Proteomes" id="UP000283650"/>
    </source>
</evidence>
<dbReference type="GO" id="GO:0016788">
    <property type="term" value="F:hydrolase activity, acting on ester bonds"/>
    <property type="evidence" value="ECO:0007669"/>
    <property type="project" value="InterPro"/>
</dbReference>
<dbReference type="RefSeq" id="WP_123375264.1">
    <property type="nucleotide sequence ID" value="NZ_MOBY01000003.1"/>
</dbReference>
<name>A0A423NDT7_PSEFL</name>
<evidence type="ECO:0000313" key="1">
    <source>
        <dbReference type="EMBL" id="RON96391.1"/>
    </source>
</evidence>
<dbReference type="Gene3D" id="1.10.575.10">
    <property type="entry name" value="P1 Nuclease"/>
    <property type="match status" value="1"/>
</dbReference>
<organism evidence="1 2">
    <name type="scientific">Pseudomonas fluorescens</name>
    <dbReference type="NCBI Taxonomy" id="294"/>
    <lineage>
        <taxon>Bacteria</taxon>
        <taxon>Pseudomonadati</taxon>
        <taxon>Pseudomonadota</taxon>
        <taxon>Gammaproteobacteria</taxon>
        <taxon>Pseudomonadales</taxon>
        <taxon>Pseudomonadaceae</taxon>
        <taxon>Pseudomonas</taxon>
    </lineage>
</organism>
<dbReference type="AlphaFoldDB" id="A0A423NDT7"/>